<organism evidence="4 5">
    <name type="scientific">Camellia sinensis var. sinensis</name>
    <name type="common">China tea</name>
    <dbReference type="NCBI Taxonomy" id="542762"/>
    <lineage>
        <taxon>Eukaryota</taxon>
        <taxon>Viridiplantae</taxon>
        <taxon>Streptophyta</taxon>
        <taxon>Embryophyta</taxon>
        <taxon>Tracheophyta</taxon>
        <taxon>Spermatophyta</taxon>
        <taxon>Magnoliopsida</taxon>
        <taxon>eudicotyledons</taxon>
        <taxon>Gunneridae</taxon>
        <taxon>Pentapetalae</taxon>
        <taxon>asterids</taxon>
        <taxon>Ericales</taxon>
        <taxon>Theaceae</taxon>
        <taxon>Camellia</taxon>
    </lineage>
</organism>
<comment type="caution">
    <text evidence="4">The sequence shown here is derived from an EMBL/GenBank/DDBJ whole genome shotgun (WGS) entry which is preliminary data.</text>
</comment>
<dbReference type="Gene3D" id="3.40.50.1110">
    <property type="entry name" value="SGNH hydrolase"/>
    <property type="match status" value="2"/>
</dbReference>
<dbReference type="Proteomes" id="UP000306102">
    <property type="component" value="Unassembled WGS sequence"/>
</dbReference>
<dbReference type="InterPro" id="IPR036514">
    <property type="entry name" value="SGNH_hydro_sf"/>
</dbReference>
<dbReference type="Pfam" id="PF00657">
    <property type="entry name" value="Lipase_GDSL"/>
    <property type="match status" value="1"/>
</dbReference>
<dbReference type="EMBL" id="SDRB02010471">
    <property type="protein sequence ID" value="THG06270.1"/>
    <property type="molecule type" value="Genomic_DNA"/>
</dbReference>
<dbReference type="GO" id="GO:0016788">
    <property type="term" value="F:hydrolase activity, acting on ester bonds"/>
    <property type="evidence" value="ECO:0007669"/>
    <property type="project" value="InterPro"/>
</dbReference>
<sequence length="225" mass="24921">MHNFGSRKFVVAGIGAVGCCPSQRNQNKTSEECNEEANYWSVKYNEGLKLMLQGLKSELNDMDYSFVDTYTIFSSFIQSPSTYGTSISFLLISYQNGFTEVQSACCGLGNLRAQVPCVPVAKYCSNRSDHVFWDLYHPTEAAAHLFVNAVFDGFIEVKSACCGLGNLRAQVPCVPVAKYCSNRSDHVFWDLYHPTEAAAHLFVNAVFDGSQQFAMPMNVNQLIAA</sequence>
<name>A0A4S4DSS3_CAMSN</name>
<evidence type="ECO:0000256" key="1">
    <source>
        <dbReference type="ARBA" id="ARBA00008668"/>
    </source>
</evidence>
<protein>
    <recommendedName>
        <fullName evidence="6">GDSL esterase/lipase</fullName>
    </recommendedName>
</protein>
<keyword evidence="5" id="KW-1185">Reference proteome</keyword>
<keyword evidence="3" id="KW-0442">Lipid degradation</keyword>
<accession>A0A4S4DSS3</accession>
<dbReference type="PANTHER" id="PTHR45648">
    <property type="entry name" value="GDSL LIPASE/ACYLHYDROLASE FAMILY PROTEIN (AFU_ORTHOLOGUE AFUA_4G14700)"/>
    <property type="match status" value="1"/>
</dbReference>
<keyword evidence="3" id="KW-0443">Lipid metabolism</keyword>
<evidence type="ECO:0000256" key="3">
    <source>
        <dbReference type="ARBA" id="ARBA00022963"/>
    </source>
</evidence>
<dbReference type="PANTHER" id="PTHR45648:SF106">
    <property type="entry name" value="ANTHER-SPECIFIC PROLINE-RICH PROTEIN APG"/>
    <property type="match status" value="1"/>
</dbReference>
<evidence type="ECO:0000256" key="2">
    <source>
        <dbReference type="ARBA" id="ARBA00022801"/>
    </source>
</evidence>
<dbReference type="GO" id="GO:0016042">
    <property type="term" value="P:lipid catabolic process"/>
    <property type="evidence" value="ECO:0007669"/>
    <property type="project" value="UniProtKB-KW"/>
</dbReference>
<gene>
    <name evidence="4" type="ORF">TEA_006045</name>
</gene>
<evidence type="ECO:0008006" key="6">
    <source>
        <dbReference type="Google" id="ProtNLM"/>
    </source>
</evidence>
<reference evidence="4 5" key="1">
    <citation type="journal article" date="2018" name="Proc. Natl. Acad. Sci. U.S.A.">
        <title>Draft genome sequence of Camellia sinensis var. sinensis provides insights into the evolution of the tea genome and tea quality.</title>
        <authorList>
            <person name="Wei C."/>
            <person name="Yang H."/>
            <person name="Wang S."/>
            <person name="Zhao J."/>
            <person name="Liu C."/>
            <person name="Gao L."/>
            <person name="Xia E."/>
            <person name="Lu Y."/>
            <person name="Tai Y."/>
            <person name="She G."/>
            <person name="Sun J."/>
            <person name="Cao H."/>
            <person name="Tong W."/>
            <person name="Gao Q."/>
            <person name="Li Y."/>
            <person name="Deng W."/>
            <person name="Jiang X."/>
            <person name="Wang W."/>
            <person name="Chen Q."/>
            <person name="Zhang S."/>
            <person name="Li H."/>
            <person name="Wu J."/>
            <person name="Wang P."/>
            <person name="Li P."/>
            <person name="Shi C."/>
            <person name="Zheng F."/>
            <person name="Jian J."/>
            <person name="Huang B."/>
            <person name="Shan D."/>
            <person name="Shi M."/>
            <person name="Fang C."/>
            <person name="Yue Y."/>
            <person name="Li F."/>
            <person name="Li D."/>
            <person name="Wei S."/>
            <person name="Han B."/>
            <person name="Jiang C."/>
            <person name="Yin Y."/>
            <person name="Xia T."/>
            <person name="Zhang Z."/>
            <person name="Bennetzen J.L."/>
            <person name="Zhao S."/>
            <person name="Wan X."/>
        </authorList>
    </citation>
    <scope>NUCLEOTIDE SEQUENCE [LARGE SCALE GENOMIC DNA]</scope>
    <source>
        <strain evidence="5">cv. Shuchazao</strain>
        <tissue evidence="4">Leaf</tissue>
    </source>
</reference>
<dbReference type="AlphaFoldDB" id="A0A4S4DSS3"/>
<evidence type="ECO:0000313" key="4">
    <source>
        <dbReference type="EMBL" id="THG06270.1"/>
    </source>
</evidence>
<dbReference type="PROSITE" id="PS51257">
    <property type="entry name" value="PROKAR_LIPOPROTEIN"/>
    <property type="match status" value="1"/>
</dbReference>
<evidence type="ECO:0000313" key="5">
    <source>
        <dbReference type="Proteomes" id="UP000306102"/>
    </source>
</evidence>
<dbReference type="InterPro" id="IPR051058">
    <property type="entry name" value="GDSL_Est/Lipase"/>
</dbReference>
<proteinExistence type="inferred from homology"/>
<dbReference type="InterPro" id="IPR001087">
    <property type="entry name" value="GDSL"/>
</dbReference>
<dbReference type="STRING" id="542762.A0A4S4DSS3"/>
<keyword evidence="2" id="KW-0378">Hydrolase</keyword>
<comment type="similarity">
    <text evidence="1">Belongs to the 'GDSL' lipolytic enzyme family.</text>
</comment>